<feature type="transmembrane region" description="Helical" evidence="13">
    <location>
        <begin position="149"/>
        <end position="172"/>
    </location>
</feature>
<dbReference type="GO" id="GO:0005524">
    <property type="term" value="F:ATP binding"/>
    <property type="evidence" value="ECO:0007669"/>
    <property type="project" value="UniProtKB-KW"/>
</dbReference>
<sequence>MRSLRRRLLLWLLPATLLAGLLASAATYWGALSELDEVLGDQLKGIGQHVVVDENNRVSLTGLRQRDDDRMSGEQSHGVLLQIWRGATQIFSSDPDSILPPPVGTGLADITVGGQLWHSFVTREGDVSVRVAQQRKARWEAVAEIAMHLFWPVLSLVPVLALFLWFGIGYGLRPLREIAASLKRRDANNMQPIYTAAMPGEVKPLVDALNDLLHRLDNAFTAQKNFIADAAHELRTPIMGLGLQAELLERASSAAEREEINAQLRVGVVRLARLSEQLLTLARLSPDAQLAEDQPFDLCALARSVVSDRSRVAEVNDVDLGLVEGTPLIVRGNAENVRILLNNLVDNAIRYGGSHSRVDVVVHSHEGRPVVEVRDTGPGIAEVDLPRVWERFYRGSGHAASGSGLGLSIARRIAEQHHAVISLERGLDGRGLTVRVCFPGAPADLAYAATAH</sequence>
<evidence type="ECO:0000256" key="2">
    <source>
        <dbReference type="ARBA" id="ARBA00004141"/>
    </source>
</evidence>
<dbReference type="InterPro" id="IPR003660">
    <property type="entry name" value="HAMP_dom"/>
</dbReference>
<dbReference type="PRINTS" id="PR00344">
    <property type="entry name" value="BCTRLSENSOR"/>
</dbReference>
<protein>
    <recommendedName>
        <fullName evidence="3">histidine kinase</fullName>
        <ecNumber evidence="3">2.7.13.3</ecNumber>
    </recommendedName>
</protein>
<name>A0A658R5R3_9BURK</name>
<accession>A0A658R5R3</accession>
<keyword evidence="10 13" id="KW-1133">Transmembrane helix</keyword>
<reference evidence="16 17" key="1">
    <citation type="submission" date="2016-01" db="EMBL/GenBank/DDBJ databases">
        <authorList>
            <person name="Peeters C."/>
        </authorList>
    </citation>
    <scope>NUCLEOTIDE SEQUENCE [LARGE SCALE GENOMIC DNA]</scope>
    <source>
        <strain evidence="16">LMG 29315</strain>
    </source>
</reference>
<evidence type="ECO:0000256" key="1">
    <source>
        <dbReference type="ARBA" id="ARBA00000085"/>
    </source>
</evidence>
<keyword evidence="6 13" id="KW-0812">Transmembrane</keyword>
<dbReference type="PANTHER" id="PTHR45436:SF14">
    <property type="entry name" value="SENSOR PROTEIN QSEC"/>
    <property type="match status" value="1"/>
</dbReference>
<organism evidence="16 17">
    <name type="scientific">Caballeronia concitans</name>
    <dbReference type="NCBI Taxonomy" id="1777133"/>
    <lineage>
        <taxon>Bacteria</taxon>
        <taxon>Pseudomonadati</taxon>
        <taxon>Pseudomonadota</taxon>
        <taxon>Betaproteobacteria</taxon>
        <taxon>Burkholderiales</taxon>
        <taxon>Burkholderiaceae</taxon>
        <taxon>Caballeronia</taxon>
    </lineage>
</organism>
<keyword evidence="8 16" id="KW-0418">Kinase</keyword>
<evidence type="ECO:0000256" key="6">
    <source>
        <dbReference type="ARBA" id="ARBA00022692"/>
    </source>
</evidence>
<dbReference type="Pfam" id="PF02518">
    <property type="entry name" value="HATPase_c"/>
    <property type="match status" value="1"/>
</dbReference>
<keyword evidence="17" id="KW-1185">Reference proteome</keyword>
<dbReference type="EMBL" id="FCNV02000025">
    <property type="protein sequence ID" value="SAL52257.1"/>
    <property type="molecule type" value="Genomic_DNA"/>
</dbReference>
<dbReference type="PANTHER" id="PTHR45436">
    <property type="entry name" value="SENSOR HISTIDINE KINASE YKOH"/>
    <property type="match status" value="1"/>
</dbReference>
<dbReference type="InterPro" id="IPR036097">
    <property type="entry name" value="HisK_dim/P_sf"/>
</dbReference>
<keyword evidence="12 13" id="KW-0472">Membrane</keyword>
<evidence type="ECO:0000259" key="14">
    <source>
        <dbReference type="PROSITE" id="PS50109"/>
    </source>
</evidence>
<dbReference type="InterPro" id="IPR004358">
    <property type="entry name" value="Sig_transdc_His_kin-like_C"/>
</dbReference>
<dbReference type="InterPro" id="IPR050428">
    <property type="entry name" value="TCS_sensor_his_kinase"/>
</dbReference>
<keyword evidence="11" id="KW-0902">Two-component regulatory system</keyword>
<keyword evidence="4" id="KW-0597">Phosphoprotein</keyword>
<evidence type="ECO:0000313" key="16">
    <source>
        <dbReference type="EMBL" id="SAL52257.1"/>
    </source>
</evidence>
<dbReference type="Gene3D" id="1.10.287.130">
    <property type="match status" value="1"/>
</dbReference>
<keyword evidence="5" id="KW-0808">Transferase</keyword>
<gene>
    <name evidence="16" type="ORF">AWB72_05562</name>
</gene>
<dbReference type="SMART" id="SM00387">
    <property type="entry name" value="HATPase_c"/>
    <property type="match status" value="1"/>
</dbReference>
<dbReference type="InterPro" id="IPR005467">
    <property type="entry name" value="His_kinase_dom"/>
</dbReference>
<evidence type="ECO:0000256" key="3">
    <source>
        <dbReference type="ARBA" id="ARBA00012438"/>
    </source>
</evidence>
<evidence type="ECO:0000256" key="12">
    <source>
        <dbReference type="ARBA" id="ARBA00023136"/>
    </source>
</evidence>
<comment type="caution">
    <text evidence="16">The sequence shown here is derived from an EMBL/GenBank/DDBJ whole genome shotgun (WGS) entry which is preliminary data.</text>
</comment>
<dbReference type="SMART" id="SM00388">
    <property type="entry name" value="HisKA"/>
    <property type="match status" value="1"/>
</dbReference>
<evidence type="ECO:0000256" key="8">
    <source>
        <dbReference type="ARBA" id="ARBA00022777"/>
    </source>
</evidence>
<evidence type="ECO:0000256" key="10">
    <source>
        <dbReference type="ARBA" id="ARBA00022989"/>
    </source>
</evidence>
<evidence type="ECO:0000256" key="11">
    <source>
        <dbReference type="ARBA" id="ARBA00023012"/>
    </source>
</evidence>
<dbReference type="CDD" id="cd00082">
    <property type="entry name" value="HisKA"/>
    <property type="match status" value="1"/>
</dbReference>
<dbReference type="PROSITE" id="PS50885">
    <property type="entry name" value="HAMP"/>
    <property type="match status" value="1"/>
</dbReference>
<evidence type="ECO:0000313" key="17">
    <source>
        <dbReference type="Proteomes" id="UP000198263"/>
    </source>
</evidence>
<dbReference type="AlphaFoldDB" id="A0A658R5R3"/>
<dbReference type="EC" id="2.7.13.3" evidence="3"/>
<proteinExistence type="predicted"/>
<keyword evidence="7" id="KW-0547">Nucleotide-binding</keyword>
<dbReference type="Proteomes" id="UP000198263">
    <property type="component" value="Unassembled WGS sequence"/>
</dbReference>
<feature type="domain" description="Histidine kinase" evidence="14">
    <location>
        <begin position="229"/>
        <end position="442"/>
    </location>
</feature>
<evidence type="ECO:0000256" key="9">
    <source>
        <dbReference type="ARBA" id="ARBA00022840"/>
    </source>
</evidence>
<comment type="subcellular location">
    <subcellularLocation>
        <location evidence="2">Membrane</location>
        <topology evidence="2">Multi-pass membrane protein</topology>
    </subcellularLocation>
</comment>
<feature type="domain" description="HAMP" evidence="15">
    <location>
        <begin position="169"/>
        <end position="221"/>
    </location>
</feature>
<evidence type="ECO:0000256" key="4">
    <source>
        <dbReference type="ARBA" id="ARBA00022553"/>
    </source>
</evidence>
<keyword evidence="9" id="KW-0067">ATP-binding</keyword>
<dbReference type="InterPro" id="IPR003594">
    <property type="entry name" value="HATPase_dom"/>
</dbReference>
<evidence type="ECO:0000259" key="15">
    <source>
        <dbReference type="PROSITE" id="PS50885"/>
    </source>
</evidence>
<dbReference type="PROSITE" id="PS50109">
    <property type="entry name" value="HIS_KIN"/>
    <property type="match status" value="1"/>
</dbReference>
<dbReference type="InterPro" id="IPR036890">
    <property type="entry name" value="HATPase_C_sf"/>
</dbReference>
<evidence type="ECO:0000256" key="5">
    <source>
        <dbReference type="ARBA" id="ARBA00022679"/>
    </source>
</evidence>
<dbReference type="GO" id="GO:0000155">
    <property type="term" value="F:phosphorelay sensor kinase activity"/>
    <property type="evidence" value="ECO:0007669"/>
    <property type="project" value="InterPro"/>
</dbReference>
<evidence type="ECO:0000256" key="7">
    <source>
        <dbReference type="ARBA" id="ARBA00022741"/>
    </source>
</evidence>
<evidence type="ECO:0000256" key="13">
    <source>
        <dbReference type="SAM" id="Phobius"/>
    </source>
</evidence>
<dbReference type="Pfam" id="PF00512">
    <property type="entry name" value="HisKA"/>
    <property type="match status" value="1"/>
</dbReference>
<dbReference type="InterPro" id="IPR003661">
    <property type="entry name" value="HisK_dim/P_dom"/>
</dbReference>
<dbReference type="SUPFAM" id="SSF47384">
    <property type="entry name" value="Homodimeric domain of signal transducing histidine kinase"/>
    <property type="match status" value="1"/>
</dbReference>
<dbReference type="SUPFAM" id="SSF55874">
    <property type="entry name" value="ATPase domain of HSP90 chaperone/DNA topoisomerase II/histidine kinase"/>
    <property type="match status" value="1"/>
</dbReference>
<comment type="catalytic activity">
    <reaction evidence="1">
        <text>ATP + protein L-histidine = ADP + protein N-phospho-L-histidine.</text>
        <dbReference type="EC" id="2.7.13.3"/>
    </reaction>
</comment>
<dbReference type="CDD" id="cd00075">
    <property type="entry name" value="HATPase"/>
    <property type="match status" value="1"/>
</dbReference>
<dbReference type="GO" id="GO:0005886">
    <property type="term" value="C:plasma membrane"/>
    <property type="evidence" value="ECO:0007669"/>
    <property type="project" value="TreeGrafter"/>
</dbReference>
<dbReference type="Gene3D" id="3.30.565.10">
    <property type="entry name" value="Histidine kinase-like ATPase, C-terminal domain"/>
    <property type="match status" value="1"/>
</dbReference>